<dbReference type="Proteomes" id="UP001163321">
    <property type="component" value="Chromosome 6"/>
</dbReference>
<proteinExistence type="predicted"/>
<comment type="caution">
    <text evidence="1">The sequence shown here is derived from an EMBL/GenBank/DDBJ whole genome shotgun (WGS) entry which is preliminary data.</text>
</comment>
<name>A0ACC0VVX8_9STRA</name>
<reference evidence="1 2" key="1">
    <citation type="journal article" date="2022" name="bioRxiv">
        <title>The genome of the oomycete Peronosclerospora sorghi, a cosmopolitan pathogen of maize and sorghum, is inflated with dispersed pseudogenes.</title>
        <authorList>
            <person name="Fletcher K."/>
            <person name="Martin F."/>
            <person name="Isakeit T."/>
            <person name="Cavanaugh K."/>
            <person name="Magill C."/>
            <person name="Michelmore R."/>
        </authorList>
    </citation>
    <scope>NUCLEOTIDE SEQUENCE [LARGE SCALE GENOMIC DNA]</scope>
    <source>
        <strain evidence="1">P6</strain>
    </source>
</reference>
<accession>A0ACC0VVX8</accession>
<dbReference type="EMBL" id="CM047585">
    <property type="protein sequence ID" value="KAI9910515.1"/>
    <property type="molecule type" value="Genomic_DNA"/>
</dbReference>
<gene>
    <name evidence="1" type="ORF">PsorP6_010630</name>
</gene>
<sequence>MTINNVISFEESEAAITVHMDDKINKVLQKSYEKDPTFIKVFNGKDNNPRYVRLQGLIYRASQNKTKRLCIPDDEQLKVNILHNCHDAASASHPGTMRTYLLVSQWYYWKSLQEDEK</sequence>
<protein>
    <submittedName>
        <fullName evidence="1">Uncharacterized protein</fullName>
    </submittedName>
</protein>
<evidence type="ECO:0000313" key="1">
    <source>
        <dbReference type="EMBL" id="KAI9910515.1"/>
    </source>
</evidence>
<evidence type="ECO:0000313" key="2">
    <source>
        <dbReference type="Proteomes" id="UP001163321"/>
    </source>
</evidence>
<organism evidence="1 2">
    <name type="scientific">Peronosclerospora sorghi</name>
    <dbReference type="NCBI Taxonomy" id="230839"/>
    <lineage>
        <taxon>Eukaryota</taxon>
        <taxon>Sar</taxon>
        <taxon>Stramenopiles</taxon>
        <taxon>Oomycota</taxon>
        <taxon>Peronosporomycetes</taxon>
        <taxon>Peronosporales</taxon>
        <taxon>Peronosporaceae</taxon>
        <taxon>Peronosclerospora</taxon>
    </lineage>
</organism>
<keyword evidence="2" id="KW-1185">Reference proteome</keyword>